<dbReference type="Proteomes" id="UP000437068">
    <property type="component" value="Unassembled WGS sequence"/>
</dbReference>
<dbReference type="EMBL" id="QXGF01000380">
    <property type="protein sequence ID" value="KAE8941141.1"/>
    <property type="molecule type" value="Genomic_DNA"/>
</dbReference>
<proteinExistence type="predicted"/>
<dbReference type="EMBL" id="QXGA01000216">
    <property type="protein sequence ID" value="KAE9149894.1"/>
    <property type="molecule type" value="Genomic_DNA"/>
</dbReference>
<dbReference type="Proteomes" id="UP000440732">
    <property type="component" value="Unassembled WGS sequence"/>
</dbReference>
<evidence type="ECO:0000313" key="5">
    <source>
        <dbReference type="EMBL" id="KAE9316370.1"/>
    </source>
</evidence>
<evidence type="ECO:0000313" key="6">
    <source>
        <dbReference type="Proteomes" id="UP000429523"/>
    </source>
</evidence>
<comment type="caution">
    <text evidence="5">The sequence shown here is derived from an EMBL/GenBank/DDBJ whole genome shotgun (WGS) entry which is preliminary data.</text>
</comment>
<protein>
    <submittedName>
        <fullName evidence="5">Uncharacterized protein</fullName>
    </submittedName>
</protein>
<evidence type="ECO:0000313" key="9">
    <source>
        <dbReference type="Proteomes" id="UP000476176"/>
    </source>
</evidence>
<evidence type="ECO:0000313" key="8">
    <source>
        <dbReference type="Proteomes" id="UP000440732"/>
    </source>
</evidence>
<sequence>MDLSIDDSNARIFRYYEDFSGIVEGNVLQRLFGNGDEYEKARCRLLVDNLQPPVLKSQISRLIDLERRVKNDDIALFDLILEFTTTKQRFHQMSQYHAARGDSSRQSQNRNHSELKPAGVGSHCVR</sequence>
<name>A0A6A4EDT6_9STRA</name>
<dbReference type="Proteomes" id="UP000429523">
    <property type="component" value="Unassembled WGS sequence"/>
</dbReference>
<evidence type="ECO:0000313" key="3">
    <source>
        <dbReference type="EMBL" id="KAE9149894.1"/>
    </source>
</evidence>
<evidence type="ECO:0000313" key="7">
    <source>
        <dbReference type="Proteomes" id="UP000437068"/>
    </source>
</evidence>
<gene>
    <name evidence="5" type="ORF">PF001_g7359</name>
    <name evidence="4" type="ORF">PF004_g6685</name>
    <name evidence="3" type="ORF">PF006_g5672</name>
    <name evidence="2" type="ORF">PF009_g9073</name>
</gene>
<dbReference type="Proteomes" id="UP000476176">
    <property type="component" value="Unassembled WGS sequence"/>
</dbReference>
<reference evidence="6 7" key="1">
    <citation type="submission" date="2018-08" db="EMBL/GenBank/DDBJ databases">
        <title>Genomic investigation of the strawberry pathogen Phytophthora fragariae indicates pathogenicity is determined by transcriptional variation in three key races.</title>
        <authorList>
            <person name="Adams T.M."/>
            <person name="Armitage A.D."/>
            <person name="Sobczyk M.K."/>
            <person name="Bates H.J."/>
            <person name="Dunwell J.M."/>
            <person name="Nellist C.F."/>
            <person name="Harrison R.J."/>
        </authorList>
    </citation>
    <scope>NUCLEOTIDE SEQUENCE [LARGE SCALE GENOMIC DNA]</scope>
    <source>
        <strain evidence="5 7">A4</strain>
        <strain evidence="4 9">BC-23</strain>
        <strain evidence="3 8">NOV-5</strain>
        <strain evidence="2 6">NOV-9</strain>
    </source>
</reference>
<dbReference type="AlphaFoldDB" id="A0A6A4EDT6"/>
<accession>A0A6A4EDT6</accession>
<evidence type="ECO:0000313" key="2">
    <source>
        <dbReference type="EMBL" id="KAE8941141.1"/>
    </source>
</evidence>
<evidence type="ECO:0000313" key="4">
    <source>
        <dbReference type="EMBL" id="KAE9242244.1"/>
    </source>
</evidence>
<organism evidence="5 7">
    <name type="scientific">Phytophthora fragariae</name>
    <dbReference type="NCBI Taxonomy" id="53985"/>
    <lineage>
        <taxon>Eukaryota</taxon>
        <taxon>Sar</taxon>
        <taxon>Stramenopiles</taxon>
        <taxon>Oomycota</taxon>
        <taxon>Peronosporomycetes</taxon>
        <taxon>Peronosporales</taxon>
        <taxon>Peronosporaceae</taxon>
        <taxon>Phytophthora</taxon>
    </lineage>
</organism>
<dbReference type="EMBL" id="QXGC01000273">
    <property type="protein sequence ID" value="KAE9242244.1"/>
    <property type="molecule type" value="Genomic_DNA"/>
</dbReference>
<feature type="region of interest" description="Disordered" evidence="1">
    <location>
        <begin position="94"/>
        <end position="126"/>
    </location>
</feature>
<evidence type="ECO:0000256" key="1">
    <source>
        <dbReference type="SAM" id="MobiDB-lite"/>
    </source>
</evidence>
<dbReference type="EMBL" id="QXGE01000312">
    <property type="protein sequence ID" value="KAE9316370.1"/>
    <property type="molecule type" value="Genomic_DNA"/>
</dbReference>